<reference evidence="1 2" key="1">
    <citation type="journal article" date="2015" name="Nat. Commun.">
        <title>Outbred genome sequencing and CRISPR/Cas9 gene editing in butterflies.</title>
        <authorList>
            <person name="Li X."/>
            <person name="Fan D."/>
            <person name="Zhang W."/>
            <person name="Liu G."/>
            <person name="Zhang L."/>
            <person name="Zhao L."/>
            <person name="Fang X."/>
            <person name="Chen L."/>
            <person name="Dong Y."/>
            <person name="Chen Y."/>
            <person name="Ding Y."/>
            <person name="Zhao R."/>
            <person name="Feng M."/>
            <person name="Zhu Y."/>
            <person name="Feng Y."/>
            <person name="Jiang X."/>
            <person name="Zhu D."/>
            <person name="Xiang H."/>
            <person name="Feng X."/>
            <person name="Li S."/>
            <person name="Wang J."/>
            <person name="Zhang G."/>
            <person name="Kronforst M.R."/>
            <person name="Wang W."/>
        </authorList>
    </citation>
    <scope>NUCLEOTIDE SEQUENCE [LARGE SCALE GENOMIC DNA]</scope>
    <source>
        <strain evidence="1">Ya'a_city_454_Px</strain>
        <tissue evidence="1">Whole body</tissue>
    </source>
</reference>
<keyword evidence="2" id="KW-1185">Reference proteome</keyword>
<dbReference type="Proteomes" id="UP000053268">
    <property type="component" value="Unassembled WGS sequence"/>
</dbReference>
<dbReference type="AlphaFoldDB" id="A0A194Q0T2"/>
<gene>
    <name evidence="1" type="ORF">RR46_02378</name>
</gene>
<proteinExistence type="predicted"/>
<name>A0A194Q0T2_PAPXU</name>
<dbReference type="EMBL" id="KQ459581">
    <property type="protein sequence ID" value="KPI99161.1"/>
    <property type="molecule type" value="Genomic_DNA"/>
</dbReference>
<evidence type="ECO:0000313" key="1">
    <source>
        <dbReference type="EMBL" id="KPI99161.1"/>
    </source>
</evidence>
<organism evidence="1 2">
    <name type="scientific">Papilio xuthus</name>
    <name type="common">Asian swallowtail butterfly</name>
    <dbReference type="NCBI Taxonomy" id="66420"/>
    <lineage>
        <taxon>Eukaryota</taxon>
        <taxon>Metazoa</taxon>
        <taxon>Ecdysozoa</taxon>
        <taxon>Arthropoda</taxon>
        <taxon>Hexapoda</taxon>
        <taxon>Insecta</taxon>
        <taxon>Pterygota</taxon>
        <taxon>Neoptera</taxon>
        <taxon>Endopterygota</taxon>
        <taxon>Lepidoptera</taxon>
        <taxon>Glossata</taxon>
        <taxon>Ditrysia</taxon>
        <taxon>Papilionoidea</taxon>
        <taxon>Papilionidae</taxon>
        <taxon>Papilioninae</taxon>
        <taxon>Papilio</taxon>
    </lineage>
</organism>
<sequence length="74" mass="7437">MIPASASVLAAAVSVSRSSALIAAVLALAARRPPDAYSICMRRAEHDIGMCGSLCAPPSGCCPPAHCCVPRDAA</sequence>
<evidence type="ECO:0000313" key="2">
    <source>
        <dbReference type="Proteomes" id="UP000053268"/>
    </source>
</evidence>
<protein>
    <submittedName>
        <fullName evidence="1">Uncharacterized protein</fullName>
    </submittedName>
</protein>
<accession>A0A194Q0T2</accession>